<reference evidence="1 2" key="1">
    <citation type="journal article" date="2015" name="Genome Announc.">
        <title>Draft Genome of the Euendolithic (true boring) Cyanobacterium Mastigocoleus testarum strain BC008.</title>
        <authorList>
            <person name="Guida B.S."/>
            <person name="Garcia-Pichel F."/>
        </authorList>
    </citation>
    <scope>NUCLEOTIDE SEQUENCE [LARGE SCALE GENOMIC DNA]</scope>
    <source>
        <strain evidence="1 2">BC008</strain>
    </source>
</reference>
<dbReference type="OrthoDB" id="511178at2"/>
<name>A0A0V7ZPV2_9CYAN</name>
<accession>A0A0V7ZPV2</accession>
<proteinExistence type="predicted"/>
<evidence type="ECO:0000313" key="2">
    <source>
        <dbReference type="Proteomes" id="UP000053372"/>
    </source>
</evidence>
<dbReference type="AlphaFoldDB" id="A0A0V7ZPV2"/>
<evidence type="ECO:0008006" key="3">
    <source>
        <dbReference type="Google" id="ProtNLM"/>
    </source>
</evidence>
<organism evidence="1 2">
    <name type="scientific">Mastigocoleus testarum BC008</name>
    <dbReference type="NCBI Taxonomy" id="371196"/>
    <lineage>
        <taxon>Bacteria</taxon>
        <taxon>Bacillati</taxon>
        <taxon>Cyanobacteriota</taxon>
        <taxon>Cyanophyceae</taxon>
        <taxon>Nostocales</taxon>
        <taxon>Hapalosiphonaceae</taxon>
        <taxon>Mastigocoleus</taxon>
    </lineage>
</organism>
<sequence length="211" mass="23320">MASCDDSSAKPIETKITLPGQPLTQKTLKDIGKILKILAWLDPKEIKDLAYGLKSDSTSTDEKDNLHPLAAKLGAGRISSEENYSLEKTALFNFFKWRQELLQDSLSAPEVAVLLNTSRQTPHDRLKKNTLIAVQDEGKWKFPKWQFDHLGPDGVIDGLPDVLKALNVPGLSKISWLTKTNQELGGITPIAALQKGEKYRVIAEAKCVGMI</sequence>
<keyword evidence="2" id="KW-1185">Reference proteome</keyword>
<gene>
    <name evidence="1" type="ORF">BC008_43145</name>
</gene>
<dbReference type="Proteomes" id="UP000053372">
    <property type="component" value="Unassembled WGS sequence"/>
</dbReference>
<evidence type="ECO:0000313" key="1">
    <source>
        <dbReference type="EMBL" id="KST66611.1"/>
    </source>
</evidence>
<dbReference type="EMBL" id="LMTZ01000096">
    <property type="protein sequence ID" value="KST66611.1"/>
    <property type="molecule type" value="Genomic_DNA"/>
</dbReference>
<comment type="caution">
    <text evidence="1">The sequence shown here is derived from an EMBL/GenBank/DDBJ whole genome shotgun (WGS) entry which is preliminary data.</text>
</comment>
<protein>
    <recommendedName>
        <fullName evidence="3">Antitoxin Xre/MbcA/ParS-like toxin-binding domain-containing protein</fullName>
    </recommendedName>
</protein>